<reference evidence="1" key="1">
    <citation type="submission" date="2019-08" db="EMBL/GenBank/DDBJ databases">
        <authorList>
            <person name="Kucharzyk K."/>
            <person name="Murdoch R.W."/>
            <person name="Higgins S."/>
            <person name="Loffler F."/>
        </authorList>
    </citation>
    <scope>NUCLEOTIDE SEQUENCE</scope>
</reference>
<gene>
    <name evidence="1" type="ORF">SDC9_161065</name>
</gene>
<proteinExistence type="predicted"/>
<name>A0A645FH99_9ZZZZ</name>
<organism evidence="1">
    <name type="scientific">bioreactor metagenome</name>
    <dbReference type="NCBI Taxonomy" id="1076179"/>
    <lineage>
        <taxon>unclassified sequences</taxon>
        <taxon>metagenomes</taxon>
        <taxon>ecological metagenomes</taxon>
    </lineage>
</organism>
<dbReference type="AlphaFoldDB" id="A0A645FH99"/>
<sequence length="82" mass="9467">MGHDTVHSWQRLRTGGVDGANARVRTRAKEHLCVQHMRQLHVRRIHHLPRRLQRSLCNRCLNPDIGVFLLLVIRHASPPALS</sequence>
<protein>
    <submittedName>
        <fullName evidence="1">Uncharacterized protein</fullName>
    </submittedName>
</protein>
<accession>A0A645FH99</accession>
<comment type="caution">
    <text evidence="1">The sequence shown here is derived from an EMBL/GenBank/DDBJ whole genome shotgun (WGS) entry which is preliminary data.</text>
</comment>
<evidence type="ECO:0000313" key="1">
    <source>
        <dbReference type="EMBL" id="MPN13741.1"/>
    </source>
</evidence>
<dbReference type="EMBL" id="VSSQ01060285">
    <property type="protein sequence ID" value="MPN13741.1"/>
    <property type="molecule type" value="Genomic_DNA"/>
</dbReference>